<dbReference type="InterPro" id="IPR003594">
    <property type="entry name" value="HATPase_dom"/>
</dbReference>
<dbReference type="PANTHER" id="PTHR35526:SF3">
    <property type="entry name" value="ANTI-SIGMA-F FACTOR RSBW"/>
    <property type="match status" value="1"/>
</dbReference>
<keyword evidence="4" id="KW-0067">ATP-binding</keyword>
<comment type="caution">
    <text evidence="4">The sequence shown here is derived from an EMBL/GenBank/DDBJ whole genome shotgun (WGS) entry which is preliminary data.</text>
</comment>
<keyword evidence="1" id="KW-0808">Transferase</keyword>
<proteinExistence type="predicted"/>
<evidence type="ECO:0000256" key="1">
    <source>
        <dbReference type="ARBA" id="ARBA00022527"/>
    </source>
</evidence>
<feature type="compositionally biased region" description="Basic and acidic residues" evidence="2">
    <location>
        <begin position="1"/>
        <end position="11"/>
    </location>
</feature>
<keyword evidence="5" id="KW-1185">Reference proteome</keyword>
<dbReference type="SUPFAM" id="SSF55874">
    <property type="entry name" value="ATPase domain of HSP90 chaperone/DNA topoisomerase II/histidine kinase"/>
    <property type="match status" value="1"/>
</dbReference>
<organism evidence="4 5">
    <name type="scientific">Streptomyces thermocoprophilus</name>
    <dbReference type="NCBI Taxonomy" id="78356"/>
    <lineage>
        <taxon>Bacteria</taxon>
        <taxon>Bacillati</taxon>
        <taxon>Actinomycetota</taxon>
        <taxon>Actinomycetes</taxon>
        <taxon>Kitasatosporales</taxon>
        <taxon>Streptomycetaceae</taxon>
        <taxon>Streptomyces</taxon>
    </lineage>
</organism>
<dbReference type="GO" id="GO:0005524">
    <property type="term" value="F:ATP binding"/>
    <property type="evidence" value="ECO:0007669"/>
    <property type="project" value="UniProtKB-KW"/>
</dbReference>
<evidence type="ECO:0000259" key="3">
    <source>
        <dbReference type="Pfam" id="PF13581"/>
    </source>
</evidence>
<evidence type="ECO:0000313" key="4">
    <source>
        <dbReference type="EMBL" id="MFB9738812.1"/>
    </source>
</evidence>
<name>A0ABV5VLU8_9ACTN</name>
<dbReference type="Proteomes" id="UP001589703">
    <property type="component" value="Unassembled WGS sequence"/>
</dbReference>
<feature type="domain" description="Histidine kinase/HSP90-like ATPase" evidence="3">
    <location>
        <begin position="24"/>
        <end position="129"/>
    </location>
</feature>
<dbReference type="PANTHER" id="PTHR35526">
    <property type="entry name" value="ANTI-SIGMA-F FACTOR RSBW-RELATED"/>
    <property type="match status" value="1"/>
</dbReference>
<keyword evidence="1" id="KW-0418">Kinase</keyword>
<feature type="region of interest" description="Disordered" evidence="2">
    <location>
        <begin position="1"/>
        <end position="26"/>
    </location>
</feature>
<keyword evidence="4" id="KW-0547">Nucleotide-binding</keyword>
<keyword evidence="1" id="KW-0723">Serine/threonine-protein kinase</keyword>
<dbReference type="InterPro" id="IPR036890">
    <property type="entry name" value="HATPase_C_sf"/>
</dbReference>
<sequence>MRAKHGTERPADTPTRTGNGPWQPADVRRAVRRAVTRRCLDRGTDYDETALADALLVASELASNAVLHGGGVTGFTVVADDAGIRISVSDRNDGLPVTMPRFDAEGRRRIGGRGWSIVRRLSADVRIVPLPGGGKRITALVATR</sequence>
<gene>
    <name evidence="4" type="ORF">ACFFRO_27420</name>
</gene>
<dbReference type="InterPro" id="IPR050267">
    <property type="entry name" value="Anti-sigma-factor_SerPK"/>
</dbReference>
<dbReference type="EMBL" id="JBHMAR010000059">
    <property type="protein sequence ID" value="MFB9738812.1"/>
    <property type="molecule type" value="Genomic_DNA"/>
</dbReference>
<dbReference type="RefSeq" id="WP_247465583.1">
    <property type="nucleotide sequence ID" value="NZ_JBHMAR010000059.1"/>
</dbReference>
<reference evidence="4 5" key="1">
    <citation type="submission" date="2024-09" db="EMBL/GenBank/DDBJ databases">
        <authorList>
            <person name="Sun Q."/>
            <person name="Mori K."/>
        </authorList>
    </citation>
    <scope>NUCLEOTIDE SEQUENCE [LARGE SCALE GENOMIC DNA]</scope>
    <source>
        <strain evidence="4 5">JCM 10918</strain>
    </source>
</reference>
<accession>A0ABV5VLU8</accession>
<evidence type="ECO:0000313" key="5">
    <source>
        <dbReference type="Proteomes" id="UP001589703"/>
    </source>
</evidence>
<evidence type="ECO:0000256" key="2">
    <source>
        <dbReference type="SAM" id="MobiDB-lite"/>
    </source>
</evidence>
<protein>
    <submittedName>
        <fullName evidence="4">ATP-binding protein</fullName>
    </submittedName>
</protein>
<dbReference type="Pfam" id="PF13581">
    <property type="entry name" value="HATPase_c_2"/>
    <property type="match status" value="1"/>
</dbReference>
<dbReference type="Gene3D" id="3.30.565.10">
    <property type="entry name" value="Histidine kinase-like ATPase, C-terminal domain"/>
    <property type="match status" value="1"/>
</dbReference>
<dbReference type="CDD" id="cd16936">
    <property type="entry name" value="HATPase_RsbW-like"/>
    <property type="match status" value="1"/>
</dbReference>